<dbReference type="EMBL" id="WNKX01000018">
    <property type="protein sequence ID" value="MTW12987.1"/>
    <property type="molecule type" value="Genomic_DNA"/>
</dbReference>
<gene>
    <name evidence="3" type="ORF">GM658_20475</name>
</gene>
<evidence type="ECO:0000259" key="2">
    <source>
        <dbReference type="Pfam" id="PF00535"/>
    </source>
</evidence>
<reference evidence="3 4" key="1">
    <citation type="submission" date="2019-11" db="EMBL/GenBank/DDBJ databases">
        <title>Type strains purchased from KCTC, JCM and DSMZ.</title>
        <authorList>
            <person name="Lu H."/>
        </authorList>
    </citation>
    <scope>NUCLEOTIDE SEQUENCE [LARGE SCALE GENOMIC DNA]</scope>
    <source>
        <strain evidence="3 4">JCM 31587</strain>
    </source>
</reference>
<dbReference type="SUPFAM" id="SSF53448">
    <property type="entry name" value="Nucleotide-diphospho-sugar transferases"/>
    <property type="match status" value="1"/>
</dbReference>
<feature type="domain" description="Glycosyltransferase 2-like" evidence="2">
    <location>
        <begin position="11"/>
        <end position="130"/>
    </location>
</feature>
<keyword evidence="3" id="KW-0808">Transferase</keyword>
<feature type="transmembrane region" description="Helical" evidence="1">
    <location>
        <begin position="232"/>
        <end position="255"/>
    </location>
</feature>
<protein>
    <submittedName>
        <fullName evidence="3">Glycosyltransferase</fullName>
    </submittedName>
</protein>
<keyword evidence="4" id="KW-1185">Reference proteome</keyword>
<dbReference type="RefSeq" id="WP_155455922.1">
    <property type="nucleotide sequence ID" value="NZ_WNKX01000018.1"/>
</dbReference>
<keyword evidence="1" id="KW-0472">Membrane</keyword>
<keyword evidence="1" id="KW-0812">Transmembrane</keyword>
<dbReference type="OrthoDB" id="276604at2"/>
<evidence type="ECO:0000313" key="3">
    <source>
        <dbReference type="EMBL" id="MTW12987.1"/>
    </source>
</evidence>
<dbReference type="Gene3D" id="3.90.550.10">
    <property type="entry name" value="Spore Coat Polysaccharide Biosynthesis Protein SpsA, Chain A"/>
    <property type="match status" value="1"/>
</dbReference>
<evidence type="ECO:0000313" key="4">
    <source>
        <dbReference type="Proteomes" id="UP000472320"/>
    </source>
</evidence>
<dbReference type="InterPro" id="IPR029044">
    <property type="entry name" value="Nucleotide-diphossugar_trans"/>
</dbReference>
<dbReference type="AlphaFoldDB" id="A0A6L6QM44"/>
<evidence type="ECO:0000256" key="1">
    <source>
        <dbReference type="SAM" id="Phobius"/>
    </source>
</evidence>
<feature type="transmembrane region" description="Helical" evidence="1">
    <location>
        <begin position="267"/>
        <end position="291"/>
    </location>
</feature>
<dbReference type="PANTHER" id="PTHR48090">
    <property type="entry name" value="UNDECAPRENYL-PHOSPHATE 4-DEOXY-4-FORMAMIDO-L-ARABINOSE TRANSFERASE-RELATED"/>
    <property type="match status" value="1"/>
</dbReference>
<keyword evidence="1" id="KW-1133">Transmembrane helix</keyword>
<accession>A0A6L6QM44</accession>
<name>A0A6L6QM44_9BURK</name>
<proteinExistence type="predicted"/>
<dbReference type="Proteomes" id="UP000472320">
    <property type="component" value="Unassembled WGS sequence"/>
</dbReference>
<dbReference type="InterPro" id="IPR050256">
    <property type="entry name" value="Glycosyltransferase_2"/>
</dbReference>
<dbReference type="CDD" id="cd04179">
    <property type="entry name" value="DPM_DPG-synthase_like"/>
    <property type="match status" value="1"/>
</dbReference>
<organism evidence="3 4">
    <name type="scientific">Massilia eburnea</name>
    <dbReference type="NCBI Taxonomy" id="1776165"/>
    <lineage>
        <taxon>Bacteria</taxon>
        <taxon>Pseudomonadati</taxon>
        <taxon>Pseudomonadota</taxon>
        <taxon>Betaproteobacteria</taxon>
        <taxon>Burkholderiales</taxon>
        <taxon>Oxalobacteraceae</taxon>
        <taxon>Telluria group</taxon>
        <taxon>Massilia</taxon>
    </lineage>
</organism>
<dbReference type="InterPro" id="IPR001173">
    <property type="entry name" value="Glyco_trans_2-like"/>
</dbReference>
<sequence>MSDQSSSRIAILVPCYNEALTIEAIVRDFRASLPQATVYVFDNNSTDGTAEIARAAGANVRLVPHQGKGSVVRRMFADIEADAYIMVDGDDTYDAAVAPQLVAKLFDEGLDMVVGNRVTEEQAAYRLGHRFGNNLLTGCVSMLFGRTFTDILSGYRVFSRRYVKSFAAHSTGFEIETELTVHALELRMPVAEVETVYKARPEGSFSKLNTYRDGWRILMTILRLFKSERPMAFFGIGFLACFLLSVGLAVPLLSVYLETGLVPRQPTAVLCSAIMLLGVVLLACGIIVDAVTKARIEQKRFAYLAFPAHNS</sequence>
<dbReference type="PANTHER" id="PTHR48090:SF7">
    <property type="entry name" value="RFBJ PROTEIN"/>
    <property type="match status" value="1"/>
</dbReference>
<comment type="caution">
    <text evidence="3">The sequence shown here is derived from an EMBL/GenBank/DDBJ whole genome shotgun (WGS) entry which is preliminary data.</text>
</comment>
<dbReference type="Pfam" id="PF00535">
    <property type="entry name" value="Glycos_transf_2"/>
    <property type="match status" value="1"/>
</dbReference>
<dbReference type="GO" id="GO:0016740">
    <property type="term" value="F:transferase activity"/>
    <property type="evidence" value="ECO:0007669"/>
    <property type="project" value="UniProtKB-KW"/>
</dbReference>